<evidence type="ECO:0000313" key="2">
    <source>
        <dbReference type="Proteomes" id="UP000187194"/>
    </source>
</evidence>
<accession>A0A1R1J867</accession>
<name>A0A1R1J867_9BURK</name>
<dbReference type="RefSeq" id="WP_076479670.1">
    <property type="nucleotide sequence ID" value="NZ_MTJZ01000033.1"/>
</dbReference>
<dbReference type="Proteomes" id="UP000187194">
    <property type="component" value="Unassembled WGS sequence"/>
</dbReference>
<dbReference type="Pfam" id="PF26541">
    <property type="entry name" value="MafI2"/>
    <property type="match status" value="1"/>
</dbReference>
<dbReference type="InterPro" id="IPR058702">
    <property type="entry name" value="MafI2-like"/>
</dbReference>
<dbReference type="EMBL" id="MTJZ01000033">
    <property type="protein sequence ID" value="OMG71368.1"/>
    <property type="molecule type" value="Genomic_DNA"/>
</dbReference>
<sequence>MNENDFKLIVFSSFLGAIRNGVRAIAYDRCGSTISIHGYLDRTPDDEDYGVVNMAISEIMASCPSLTRQKIELLGTDEPIGRLNSYKGWVFVRHEGDHE</sequence>
<gene>
    <name evidence="1" type="ORF">BW685_21500</name>
</gene>
<organism evidence="1 2">
    <name type="scientific">Burkholderia ubonensis</name>
    <dbReference type="NCBI Taxonomy" id="101571"/>
    <lineage>
        <taxon>Bacteria</taxon>
        <taxon>Pseudomonadati</taxon>
        <taxon>Pseudomonadota</taxon>
        <taxon>Betaproteobacteria</taxon>
        <taxon>Burkholderiales</taxon>
        <taxon>Burkholderiaceae</taxon>
        <taxon>Burkholderia</taxon>
        <taxon>Burkholderia cepacia complex</taxon>
    </lineage>
</organism>
<dbReference type="AlphaFoldDB" id="A0A1R1J867"/>
<evidence type="ECO:0000313" key="1">
    <source>
        <dbReference type="EMBL" id="OMG71368.1"/>
    </source>
</evidence>
<protein>
    <submittedName>
        <fullName evidence="1">Uncharacterized protein</fullName>
    </submittedName>
</protein>
<reference evidence="1 2" key="1">
    <citation type="submission" date="2017-01" db="EMBL/GenBank/DDBJ databases">
        <title>Phylogeographic, genomic and meropenem susceptibility analysis of Burkholderia ubonensis.</title>
        <authorList>
            <person name="Price E.P."/>
            <person name="Sarovich D.S."/>
            <person name="Webb J.R."/>
            <person name="Hall C.M."/>
            <person name="Sahl J.W."/>
            <person name="Kaestli M."/>
            <person name="Mayo M."/>
            <person name="Harrington G."/>
            <person name="Baker A.L."/>
            <person name="Sidak-Loftis L.C."/>
            <person name="Lummis M."/>
            <person name="Schupp J.M."/>
            <person name="Gillece J.D."/>
            <person name="Tuanyok A."/>
            <person name="Warner J."/>
            <person name="Busch J.D."/>
            <person name="Keim P."/>
            <person name="Currie B.J."/>
            <person name="Wagner D.M."/>
        </authorList>
    </citation>
    <scope>NUCLEOTIDE SEQUENCE [LARGE SCALE GENOMIC DNA]</scope>
    <source>
        <strain evidence="1 2">A21</strain>
    </source>
</reference>
<comment type="caution">
    <text evidence="1">The sequence shown here is derived from an EMBL/GenBank/DDBJ whole genome shotgun (WGS) entry which is preliminary data.</text>
</comment>
<proteinExistence type="predicted"/>